<dbReference type="Pfam" id="PF07883">
    <property type="entry name" value="Cupin_2"/>
    <property type="match status" value="1"/>
</dbReference>
<keyword evidence="2" id="KW-0238">DNA-binding</keyword>
<dbReference type="SUPFAM" id="SSF51182">
    <property type="entry name" value="RmlC-like cupins"/>
    <property type="match status" value="1"/>
</dbReference>
<dbReference type="InterPro" id="IPR011051">
    <property type="entry name" value="RmlC_Cupin_sf"/>
</dbReference>
<dbReference type="SUPFAM" id="SSF46689">
    <property type="entry name" value="Homeodomain-like"/>
    <property type="match status" value="2"/>
</dbReference>
<reference evidence="5 6" key="1">
    <citation type="submission" date="2020-08" db="EMBL/GenBank/DDBJ databases">
        <title>Genome public.</title>
        <authorList>
            <person name="Liu C."/>
            <person name="Sun Q."/>
        </authorList>
    </citation>
    <scope>NUCLEOTIDE SEQUENCE [LARGE SCALE GENOMIC DNA]</scope>
    <source>
        <strain evidence="5 6">3_YM_SP_D4_24.mj</strain>
    </source>
</reference>
<comment type="caution">
    <text evidence="5">The sequence shown here is derived from an EMBL/GenBank/DDBJ whole genome shotgun (WGS) entry which is preliminary data.</text>
</comment>
<dbReference type="Gene3D" id="1.10.10.60">
    <property type="entry name" value="Homeodomain-like"/>
    <property type="match status" value="2"/>
</dbReference>
<dbReference type="Proteomes" id="UP000661649">
    <property type="component" value="Unassembled WGS sequence"/>
</dbReference>
<dbReference type="InterPro" id="IPR018060">
    <property type="entry name" value="HTH_AraC"/>
</dbReference>
<dbReference type="InterPro" id="IPR009057">
    <property type="entry name" value="Homeodomain-like_sf"/>
</dbReference>
<accession>A0ABR7PED2</accession>
<evidence type="ECO:0000313" key="5">
    <source>
        <dbReference type="EMBL" id="MBC8629691.1"/>
    </source>
</evidence>
<keyword evidence="1" id="KW-0805">Transcription regulation</keyword>
<gene>
    <name evidence="5" type="ORF">H8712_13940</name>
</gene>
<dbReference type="SMART" id="SM00342">
    <property type="entry name" value="HTH_ARAC"/>
    <property type="match status" value="1"/>
</dbReference>
<sequence>MIYEPLFELEKNGINIKYHTNQGEYTPAHWHGAIELMYILNGVGTILIEGKEYKMIAGEFIVVDSNQIHEARCARASMMIVIHFSRSAMIQIEPNLEKYRISCRRSELLKTNLEDYFQVCDLLKKLPPLYVNQPLGYRLERQAIALQIMAKLLFAFSYPKTAITLREDDTRLERLSEITDYIEEHHTERLSLEEVSGRFYLSREYFSRFFKENMGVTFSKYLNQIRLMHIYHDLCSTKENILDITEKHGFTNYKLFNKMFQETYGCKPRELRARRK</sequence>
<dbReference type="InterPro" id="IPR014710">
    <property type="entry name" value="RmlC-like_jellyroll"/>
</dbReference>
<dbReference type="RefSeq" id="WP_187559145.1">
    <property type="nucleotide sequence ID" value="NZ_DAWEED010000038.1"/>
</dbReference>
<name>A0ABR7PED2_9FIRM</name>
<dbReference type="Pfam" id="PF12833">
    <property type="entry name" value="HTH_18"/>
    <property type="match status" value="1"/>
</dbReference>
<feature type="domain" description="HTH araC/xylS-type" evidence="4">
    <location>
        <begin position="176"/>
        <end position="274"/>
    </location>
</feature>
<protein>
    <submittedName>
        <fullName evidence="5">AraC family transcriptional regulator</fullName>
    </submittedName>
</protein>
<evidence type="ECO:0000256" key="1">
    <source>
        <dbReference type="ARBA" id="ARBA00023015"/>
    </source>
</evidence>
<evidence type="ECO:0000313" key="6">
    <source>
        <dbReference type="Proteomes" id="UP000661649"/>
    </source>
</evidence>
<proteinExistence type="predicted"/>
<organism evidence="5 6">
    <name type="scientific">Blautia stercoris</name>
    <dbReference type="NCBI Taxonomy" id="871664"/>
    <lineage>
        <taxon>Bacteria</taxon>
        <taxon>Bacillati</taxon>
        <taxon>Bacillota</taxon>
        <taxon>Clostridia</taxon>
        <taxon>Lachnospirales</taxon>
        <taxon>Lachnospiraceae</taxon>
        <taxon>Blautia</taxon>
    </lineage>
</organism>
<evidence type="ECO:0000256" key="3">
    <source>
        <dbReference type="ARBA" id="ARBA00023163"/>
    </source>
</evidence>
<keyword evidence="6" id="KW-1185">Reference proteome</keyword>
<evidence type="ECO:0000256" key="2">
    <source>
        <dbReference type="ARBA" id="ARBA00023125"/>
    </source>
</evidence>
<dbReference type="PROSITE" id="PS01124">
    <property type="entry name" value="HTH_ARAC_FAMILY_2"/>
    <property type="match status" value="1"/>
</dbReference>
<dbReference type="EMBL" id="JACRTP010000007">
    <property type="protein sequence ID" value="MBC8629691.1"/>
    <property type="molecule type" value="Genomic_DNA"/>
</dbReference>
<dbReference type="Gene3D" id="2.60.120.10">
    <property type="entry name" value="Jelly Rolls"/>
    <property type="match status" value="1"/>
</dbReference>
<evidence type="ECO:0000259" key="4">
    <source>
        <dbReference type="PROSITE" id="PS01124"/>
    </source>
</evidence>
<dbReference type="InterPro" id="IPR013096">
    <property type="entry name" value="Cupin_2"/>
</dbReference>
<dbReference type="PANTHER" id="PTHR43280">
    <property type="entry name" value="ARAC-FAMILY TRANSCRIPTIONAL REGULATOR"/>
    <property type="match status" value="1"/>
</dbReference>
<keyword evidence="3" id="KW-0804">Transcription</keyword>
<dbReference type="PANTHER" id="PTHR43280:SF34">
    <property type="entry name" value="ARAC-FAMILY TRANSCRIPTIONAL REGULATOR"/>
    <property type="match status" value="1"/>
</dbReference>